<dbReference type="Proteomes" id="UP000007967">
    <property type="component" value="Chromosome"/>
</dbReference>
<reference evidence="2 3" key="2">
    <citation type="journal article" date="2010" name="Stand. Genomic Sci.">
        <title>Complete genome sequence of Kribbella flavida type strain (IFO 14399).</title>
        <authorList>
            <person name="Pukall R."/>
            <person name="Lapidus A."/>
            <person name="Glavina Del Rio T."/>
            <person name="Copeland A."/>
            <person name="Tice H."/>
            <person name="Cheng J.-F."/>
            <person name="Lucas S."/>
            <person name="Chen F."/>
            <person name="Nolan M."/>
            <person name="LaButti K."/>
            <person name="Pati A."/>
            <person name="Ivanova N."/>
            <person name="Mavrommatis K."/>
            <person name="Mikhailova N."/>
            <person name="Pitluck S."/>
            <person name="Bruce D."/>
            <person name="Goodwin L."/>
            <person name="Land M."/>
            <person name="Hauser L."/>
            <person name="Chang Y.-J."/>
            <person name="Jeffries C.D."/>
            <person name="Chen A."/>
            <person name="Palaniappan K."/>
            <person name="Chain P."/>
            <person name="Rohde M."/>
            <person name="Goeker M."/>
            <person name="Bristow J."/>
            <person name="Eisen J.A."/>
            <person name="Markowitz V."/>
            <person name="Hugenholtz P."/>
            <person name="Kyrpides N.C."/>
            <person name="Klenk H.-P."/>
            <person name="Brettin T."/>
        </authorList>
    </citation>
    <scope>NUCLEOTIDE SEQUENCE [LARGE SCALE GENOMIC DNA]</scope>
    <source>
        <strain evidence="3">DSM 17836 / JCM 10339 / NBRC 14399</strain>
    </source>
</reference>
<gene>
    <name evidence="2" type="ordered locus">Kfla_2910</name>
</gene>
<dbReference type="EMBL" id="CP001736">
    <property type="protein sequence ID" value="ADB31975.1"/>
    <property type="molecule type" value="Genomic_DNA"/>
</dbReference>
<evidence type="ECO:0000313" key="2">
    <source>
        <dbReference type="EMBL" id="ADB31975.1"/>
    </source>
</evidence>
<feature type="signal peptide" evidence="1">
    <location>
        <begin position="1"/>
        <end position="34"/>
    </location>
</feature>
<name>D2Q0I3_KRIFD</name>
<sequence>MQTSAQLQLARRRLLLGVPAVVVAAALAPHAASAAPRPRRPKVLECAADLFQAS</sequence>
<feature type="chain" id="PRO_5003033470" evidence="1">
    <location>
        <begin position="35"/>
        <end position="54"/>
    </location>
</feature>
<dbReference type="PROSITE" id="PS51318">
    <property type="entry name" value="TAT"/>
    <property type="match status" value="1"/>
</dbReference>
<proteinExistence type="predicted"/>
<reference evidence="3" key="1">
    <citation type="submission" date="2009-09" db="EMBL/GenBank/DDBJ databases">
        <title>The complete genome of Kribbella flavida DSM 17836.</title>
        <authorList>
            <consortium name="US DOE Joint Genome Institute (JGI-PGF)"/>
            <person name="Lucas S."/>
            <person name="Copeland A."/>
            <person name="Lapidus A."/>
            <person name="Glavina del Rio T."/>
            <person name="Dalin E."/>
            <person name="Tice H."/>
            <person name="Bruce D."/>
            <person name="Goodwin L."/>
            <person name="Pitluck S."/>
            <person name="Kyrpides N."/>
            <person name="Mavromatis K."/>
            <person name="Ivanova N."/>
            <person name="Saunders E."/>
            <person name="Brettin T."/>
            <person name="Detter J.C."/>
            <person name="Han C."/>
            <person name="Larimer F."/>
            <person name="Land M."/>
            <person name="Hauser L."/>
            <person name="Markowitz V."/>
            <person name="Cheng J.-F."/>
            <person name="Hugenholtz P."/>
            <person name="Woyke T."/>
            <person name="Wu D."/>
            <person name="Pukall R."/>
            <person name="Klenk H.-P."/>
            <person name="Eisen J.A."/>
        </authorList>
    </citation>
    <scope>NUCLEOTIDE SEQUENCE [LARGE SCALE GENOMIC DNA]</scope>
    <source>
        <strain evidence="3">DSM 17836 / JCM 10339 / NBRC 14399</strain>
    </source>
</reference>
<dbReference type="KEGG" id="kfl:Kfla_2910"/>
<dbReference type="AlphaFoldDB" id="D2Q0I3"/>
<evidence type="ECO:0000313" key="3">
    <source>
        <dbReference type="Proteomes" id="UP000007967"/>
    </source>
</evidence>
<keyword evidence="3" id="KW-1185">Reference proteome</keyword>
<dbReference type="InterPro" id="IPR006311">
    <property type="entry name" value="TAT_signal"/>
</dbReference>
<keyword evidence="1" id="KW-0732">Signal</keyword>
<organism evidence="2 3">
    <name type="scientific">Kribbella flavida (strain DSM 17836 / JCM 10339 / NBRC 14399)</name>
    <dbReference type="NCBI Taxonomy" id="479435"/>
    <lineage>
        <taxon>Bacteria</taxon>
        <taxon>Bacillati</taxon>
        <taxon>Actinomycetota</taxon>
        <taxon>Actinomycetes</taxon>
        <taxon>Propionibacteriales</taxon>
        <taxon>Kribbellaceae</taxon>
        <taxon>Kribbella</taxon>
    </lineage>
</organism>
<evidence type="ECO:0000256" key="1">
    <source>
        <dbReference type="SAM" id="SignalP"/>
    </source>
</evidence>
<protein>
    <submittedName>
        <fullName evidence="2">Uncharacterized protein</fullName>
    </submittedName>
</protein>
<dbReference type="STRING" id="479435.Kfla_2910"/>
<dbReference type="RefSeq" id="WP_012920531.1">
    <property type="nucleotide sequence ID" value="NC_013729.1"/>
</dbReference>
<dbReference type="HOGENOM" id="CLU_3044464_0_0_11"/>
<accession>D2Q0I3</accession>